<keyword evidence="1" id="KW-1133">Transmembrane helix</keyword>
<keyword evidence="2" id="KW-0732">Signal</keyword>
<evidence type="ECO:0000256" key="1">
    <source>
        <dbReference type="SAM" id="Phobius"/>
    </source>
</evidence>
<dbReference type="Pfam" id="PF13584">
    <property type="entry name" value="BatD"/>
    <property type="match status" value="2"/>
</dbReference>
<evidence type="ECO:0000313" key="3">
    <source>
        <dbReference type="EMBL" id="AOW21301.1"/>
    </source>
</evidence>
<feature type="signal peptide" evidence="2">
    <location>
        <begin position="1"/>
        <end position="21"/>
    </location>
</feature>
<dbReference type="Proteomes" id="UP000176050">
    <property type="component" value="Chromosome"/>
</dbReference>
<protein>
    <submittedName>
        <fullName evidence="3">BatD protein</fullName>
    </submittedName>
</protein>
<proteinExistence type="predicted"/>
<feature type="transmembrane region" description="Helical" evidence="1">
    <location>
        <begin position="449"/>
        <end position="468"/>
    </location>
</feature>
<dbReference type="RefSeq" id="WP_070237449.1">
    <property type="nucleotide sequence ID" value="NZ_CP017478.1"/>
</dbReference>
<keyword evidence="1" id="KW-0472">Membrane</keyword>
<accession>A0A1D8P9Y5</accession>
<evidence type="ECO:0000256" key="2">
    <source>
        <dbReference type="SAM" id="SignalP"/>
    </source>
</evidence>
<sequence length="590" mass="66655">MSIKQVFISFFILFTTVSLSAQEIVELTTSVSKKELGINQRLKIEFSINKQGGDNFEPPKFENFEVIAGPSSSINQSWINGKASYSQAYIYIIKPNKVGTFIIPPATIEYEGKLIKSNTVQVTVLSESEVPKDPNDPSYIASQNVHLVAEVSDTNPYVGEGIYVVYKLYWSTKIGLGDWRVNDLPQFNGFWNQDIEVTNREAKNTTYKGEKYRSIVISRALLIPQKSGKLNIDPINADLTVHIPTGRGDFFGNAITHRMGYSVSSGKRTVNVKDLPINGKPENFTGAVGDFDFVLSASKDILRANETTQVNVKVLGKGNLKLFEIPKISTPSELEVYTPEHNENVRTTLSGLSGEISDSYTIVPQYKGKYKIPEVSFSYFDPEQEKYNTIIAKSLIVDVIEGKSLPSSSVDQVKINKQDVVLSANNFRYIQNKTKFEPMVRKDFFKSKLFYSLLLLPFLAIPIGIFLGKKKDERDSDIVGNRQRKADRMAKKYLSQAKKQLGKKEAFYIALEKALHNFLKAKLNIETTDISKEKITEILQERKVDSETIKEFVEVLNDCDFARYTPTTSTMMQQEYDKARVVITKIDKQI</sequence>
<feature type="chain" id="PRO_5009111027" evidence="2">
    <location>
        <begin position="22"/>
        <end position="590"/>
    </location>
</feature>
<dbReference type="PANTHER" id="PTHR40940:SF2">
    <property type="entry name" value="BATD"/>
    <property type="match status" value="1"/>
</dbReference>
<dbReference type="InterPro" id="IPR025738">
    <property type="entry name" value="BatD"/>
</dbReference>
<keyword evidence="1" id="KW-0812">Transmembrane</keyword>
<gene>
    <name evidence="3" type="ORF">LPB138_11700</name>
</gene>
<evidence type="ECO:0000313" key="4">
    <source>
        <dbReference type="Proteomes" id="UP000176050"/>
    </source>
</evidence>
<dbReference type="EMBL" id="CP017478">
    <property type="protein sequence ID" value="AOW21301.1"/>
    <property type="molecule type" value="Genomic_DNA"/>
</dbReference>
<name>A0A1D8P9Y5_9FLAO</name>
<dbReference type="AlphaFoldDB" id="A0A1D8P9Y5"/>
<dbReference type="PANTHER" id="PTHR40940">
    <property type="entry name" value="PROTEIN BATD-RELATED"/>
    <property type="match status" value="1"/>
</dbReference>
<dbReference type="STRING" id="1850246.LPB138_11700"/>
<reference evidence="3 4" key="1">
    <citation type="submission" date="2016-10" db="EMBL/GenBank/DDBJ databases">
        <title>Lutibacter sp. LPB0138, isolated from marine gastropod.</title>
        <authorList>
            <person name="Kim E."/>
            <person name="Yi H."/>
        </authorList>
    </citation>
    <scope>NUCLEOTIDE SEQUENCE [LARGE SCALE GENOMIC DNA]</scope>
    <source>
        <strain evidence="3 4">LPB0138</strain>
    </source>
</reference>
<keyword evidence="4" id="KW-1185">Reference proteome</keyword>
<organism evidence="3 4">
    <name type="scientific">Urechidicola croceus</name>
    <dbReference type="NCBI Taxonomy" id="1850246"/>
    <lineage>
        <taxon>Bacteria</taxon>
        <taxon>Pseudomonadati</taxon>
        <taxon>Bacteroidota</taxon>
        <taxon>Flavobacteriia</taxon>
        <taxon>Flavobacteriales</taxon>
        <taxon>Flavobacteriaceae</taxon>
        <taxon>Urechidicola</taxon>
    </lineage>
</organism>
<dbReference type="KEGG" id="lul:LPB138_11700"/>
<dbReference type="OrthoDB" id="2079210at2"/>